<dbReference type="Proteomes" id="UP000799750">
    <property type="component" value="Unassembled WGS sequence"/>
</dbReference>
<dbReference type="InterPro" id="IPR046529">
    <property type="entry name" value="DUF6594"/>
</dbReference>
<protein>
    <recommendedName>
        <fullName evidence="2">DUF6594 domain-containing protein</fullName>
    </recommendedName>
</protein>
<keyword evidence="1" id="KW-1133">Transmembrane helix</keyword>
<feature type="transmembrane region" description="Helical" evidence="1">
    <location>
        <begin position="276"/>
        <end position="295"/>
    </location>
</feature>
<dbReference type="AlphaFoldDB" id="A0A6A6R9K7"/>
<keyword evidence="1" id="KW-0472">Membrane</keyword>
<feature type="transmembrane region" description="Helical" evidence="1">
    <location>
        <begin position="223"/>
        <end position="243"/>
    </location>
</feature>
<organism evidence="3 4">
    <name type="scientific">Lophium mytilinum</name>
    <dbReference type="NCBI Taxonomy" id="390894"/>
    <lineage>
        <taxon>Eukaryota</taxon>
        <taxon>Fungi</taxon>
        <taxon>Dikarya</taxon>
        <taxon>Ascomycota</taxon>
        <taxon>Pezizomycotina</taxon>
        <taxon>Dothideomycetes</taxon>
        <taxon>Pleosporomycetidae</taxon>
        <taxon>Mytilinidiales</taxon>
        <taxon>Mytilinidiaceae</taxon>
        <taxon>Lophium</taxon>
    </lineage>
</organism>
<accession>A0A6A6R9K7</accession>
<gene>
    <name evidence="3" type="ORF">BU16DRAFT_451984</name>
</gene>
<keyword evidence="1" id="KW-0812">Transmembrane</keyword>
<feature type="domain" description="DUF6594" evidence="2">
    <location>
        <begin position="20"/>
        <end position="287"/>
    </location>
</feature>
<sequence>MFQEPEYALKQQNPARYLGYRVFSRWVASDQTYFIVRKFPTLNVRVALVLQDRIVQLEDELNKLDQDWSNEYFQYEDPKRPDADPNLIHNGTFREDESTHRVELIDKIADALERYNRFVNSYAQLARQPPARKDDIDNVAAWFENHIGAIAIPERDYITHLEELIAVQPKDRSWFRGILEMTRFLKMPWMRHFFTRIPLDNKIIYDGRGYWQNDRNVEKFSSWVIAVVGLGMLVGPIWILAFVADSAKRLGVITGFIALFFILVAVATTAKVSEALASAAAYSAVLMVFMQIGAIKAH</sequence>
<evidence type="ECO:0000256" key="1">
    <source>
        <dbReference type="SAM" id="Phobius"/>
    </source>
</evidence>
<name>A0A6A6R9K7_9PEZI</name>
<proteinExistence type="predicted"/>
<evidence type="ECO:0000259" key="2">
    <source>
        <dbReference type="Pfam" id="PF20237"/>
    </source>
</evidence>
<feature type="transmembrane region" description="Helical" evidence="1">
    <location>
        <begin position="250"/>
        <end position="270"/>
    </location>
</feature>
<evidence type="ECO:0000313" key="3">
    <source>
        <dbReference type="EMBL" id="KAF2500480.1"/>
    </source>
</evidence>
<dbReference type="Pfam" id="PF20237">
    <property type="entry name" value="DUF6594"/>
    <property type="match status" value="1"/>
</dbReference>
<dbReference type="PANTHER" id="PTHR34502">
    <property type="entry name" value="DUF6594 DOMAIN-CONTAINING PROTEIN-RELATED"/>
    <property type="match status" value="1"/>
</dbReference>
<dbReference type="PANTHER" id="PTHR34502:SF4">
    <property type="entry name" value="DUF6594 DOMAIN-CONTAINING PROTEIN"/>
    <property type="match status" value="1"/>
</dbReference>
<dbReference type="EMBL" id="MU004183">
    <property type="protein sequence ID" value="KAF2500480.1"/>
    <property type="molecule type" value="Genomic_DNA"/>
</dbReference>
<keyword evidence="4" id="KW-1185">Reference proteome</keyword>
<reference evidence="3" key="1">
    <citation type="journal article" date="2020" name="Stud. Mycol.">
        <title>101 Dothideomycetes genomes: a test case for predicting lifestyles and emergence of pathogens.</title>
        <authorList>
            <person name="Haridas S."/>
            <person name="Albert R."/>
            <person name="Binder M."/>
            <person name="Bloem J."/>
            <person name="Labutti K."/>
            <person name="Salamov A."/>
            <person name="Andreopoulos B."/>
            <person name="Baker S."/>
            <person name="Barry K."/>
            <person name="Bills G."/>
            <person name="Bluhm B."/>
            <person name="Cannon C."/>
            <person name="Castanera R."/>
            <person name="Culley D."/>
            <person name="Daum C."/>
            <person name="Ezra D."/>
            <person name="Gonzalez J."/>
            <person name="Henrissat B."/>
            <person name="Kuo A."/>
            <person name="Liang C."/>
            <person name="Lipzen A."/>
            <person name="Lutzoni F."/>
            <person name="Magnuson J."/>
            <person name="Mondo S."/>
            <person name="Nolan M."/>
            <person name="Ohm R."/>
            <person name="Pangilinan J."/>
            <person name="Park H.-J."/>
            <person name="Ramirez L."/>
            <person name="Alfaro M."/>
            <person name="Sun H."/>
            <person name="Tritt A."/>
            <person name="Yoshinaga Y."/>
            <person name="Zwiers L.-H."/>
            <person name="Turgeon B."/>
            <person name="Goodwin S."/>
            <person name="Spatafora J."/>
            <person name="Crous P."/>
            <person name="Grigoriev I."/>
        </authorList>
    </citation>
    <scope>NUCLEOTIDE SEQUENCE</scope>
    <source>
        <strain evidence="3">CBS 269.34</strain>
    </source>
</reference>
<evidence type="ECO:0000313" key="4">
    <source>
        <dbReference type="Proteomes" id="UP000799750"/>
    </source>
</evidence>
<dbReference type="OrthoDB" id="3941550at2759"/>